<dbReference type="SUPFAM" id="SSF69572">
    <property type="entry name" value="Activating enzymes of the ubiquitin-like proteins"/>
    <property type="match status" value="1"/>
</dbReference>
<comment type="subcellular location">
    <subcellularLocation>
        <location evidence="1">Cytoplasm</location>
        <location evidence="1">Cytosol</location>
    </subcellularLocation>
</comment>
<keyword evidence="5" id="KW-0547">Nucleotide-binding</keyword>
<dbReference type="OrthoDB" id="10261062at2759"/>
<dbReference type="GO" id="GO:0002143">
    <property type="term" value="P:tRNA wobble position uridine thiolation"/>
    <property type="evidence" value="ECO:0007669"/>
    <property type="project" value="EnsemblFungi"/>
</dbReference>
<dbReference type="GO" id="GO:0005524">
    <property type="term" value="F:ATP binding"/>
    <property type="evidence" value="ECO:0007669"/>
    <property type="project" value="UniProtKB-KW"/>
</dbReference>
<dbReference type="GO" id="GO:0042802">
    <property type="term" value="F:identical protein binding"/>
    <property type="evidence" value="ECO:0007669"/>
    <property type="project" value="EnsemblFungi"/>
</dbReference>
<protein>
    <recommendedName>
        <fullName evidence="8">THIF-type NAD/FAD binding fold domain-containing protein</fullName>
    </recommendedName>
</protein>
<keyword evidence="2" id="KW-0808">Transferase</keyword>
<keyword evidence="7" id="KW-0067">ATP-binding</keyword>
<dbReference type="InterPro" id="IPR035985">
    <property type="entry name" value="Ubiquitin-activating_enz"/>
</dbReference>
<dbReference type="CDD" id="cd00757">
    <property type="entry name" value="ThiF_MoeB_HesA_family"/>
    <property type="match status" value="1"/>
</dbReference>
<keyword evidence="10" id="KW-1185">Reference proteome</keyword>
<evidence type="ECO:0000256" key="3">
    <source>
        <dbReference type="ARBA" id="ARBA00022694"/>
    </source>
</evidence>
<dbReference type="InterPro" id="IPR000594">
    <property type="entry name" value="ThiF_NAD_FAD-bd"/>
</dbReference>
<accession>A0A0W4ZQN1</accession>
<dbReference type="GO" id="GO:0070566">
    <property type="term" value="F:adenylyltransferase activity"/>
    <property type="evidence" value="ECO:0007669"/>
    <property type="project" value="EnsemblFungi"/>
</dbReference>
<dbReference type="GO" id="GO:0042292">
    <property type="term" value="F:URM1 activating enzyme activity"/>
    <property type="evidence" value="ECO:0007669"/>
    <property type="project" value="EnsemblFungi"/>
</dbReference>
<dbReference type="PANTHER" id="PTHR10953:SF102">
    <property type="entry name" value="ADENYLYLTRANSFERASE AND SULFURTRANSFERASE MOCS3"/>
    <property type="match status" value="1"/>
</dbReference>
<dbReference type="GO" id="GO:0034599">
    <property type="term" value="P:cellular response to oxidative stress"/>
    <property type="evidence" value="ECO:0007669"/>
    <property type="project" value="EnsemblFungi"/>
</dbReference>
<dbReference type="FunFam" id="3.40.50.720:FF:000033">
    <property type="entry name" value="Adenylyltransferase and sulfurtransferase MOCS3"/>
    <property type="match status" value="1"/>
</dbReference>
<dbReference type="Pfam" id="PF00899">
    <property type="entry name" value="ThiF"/>
    <property type="match status" value="1"/>
</dbReference>
<keyword evidence="3" id="KW-0819">tRNA processing</keyword>
<keyword evidence="4" id="KW-0548">Nucleotidyltransferase</keyword>
<evidence type="ECO:0000259" key="8">
    <source>
        <dbReference type="Pfam" id="PF00899"/>
    </source>
</evidence>
<sequence>MSNKEYNGLYLEEFKRYGRQIIIPEIGIEGQNTLKKAKVLVIGAGGLGCPALVYLTGAGIGTIGIVDGDYVDISNCHRQILHTSSKLGQKKVNSAIEYLKDLNPFVEFIGYSTHISPSSAIDIIKPYDIILDCTDNQSIRYLISDTCILLKKPLISASAVRTEGQLCIYGFRGSCCYRCLFPVPSPEETNQTCEGNGILGMVVGIMGTLQALETIKILLSQQLLSEYNNIETNNYVSYMTIFSAFSVPQFKFIKLRPRKSSCPSCGDKPLITKNIIEEGSYYNLNTICKEEILEKEQRITAKGNIT</sequence>
<dbReference type="EMBL" id="LFVZ01000002">
    <property type="protein sequence ID" value="KTW30642.1"/>
    <property type="molecule type" value="Genomic_DNA"/>
</dbReference>
<dbReference type="GO" id="GO:0032447">
    <property type="term" value="P:protein urmylation"/>
    <property type="evidence" value="ECO:0007669"/>
    <property type="project" value="EnsemblFungi"/>
</dbReference>
<evidence type="ECO:0000256" key="5">
    <source>
        <dbReference type="ARBA" id="ARBA00022741"/>
    </source>
</evidence>
<keyword evidence="6" id="KW-0833">Ubl conjugation pathway</keyword>
<dbReference type="GO" id="GO:0007114">
    <property type="term" value="P:cell budding"/>
    <property type="evidence" value="ECO:0007669"/>
    <property type="project" value="EnsemblFungi"/>
</dbReference>
<name>A0A0W4ZQN1_PNEC8</name>
<dbReference type="PANTHER" id="PTHR10953">
    <property type="entry name" value="UBIQUITIN-ACTIVATING ENZYME E1"/>
    <property type="match status" value="1"/>
</dbReference>
<dbReference type="GO" id="GO:0016887">
    <property type="term" value="F:ATP hydrolysis activity"/>
    <property type="evidence" value="ECO:0007669"/>
    <property type="project" value="UniProtKB-ARBA"/>
</dbReference>
<dbReference type="VEuPathDB" id="FungiDB:T552_00358"/>
<dbReference type="GO" id="GO:0004792">
    <property type="term" value="F:thiosulfate-cyanide sulfurtransferase activity"/>
    <property type="evidence" value="ECO:0007669"/>
    <property type="project" value="EnsemblFungi"/>
</dbReference>
<evidence type="ECO:0000256" key="2">
    <source>
        <dbReference type="ARBA" id="ARBA00022679"/>
    </source>
</evidence>
<dbReference type="AlphaFoldDB" id="A0A0W4ZQN1"/>
<dbReference type="GeneID" id="28935175"/>
<proteinExistence type="predicted"/>
<gene>
    <name evidence="9" type="ORF">T552_00358</name>
</gene>
<dbReference type="GO" id="GO:0001403">
    <property type="term" value="P:invasive growth in response to glucose limitation"/>
    <property type="evidence" value="ECO:0007669"/>
    <property type="project" value="EnsemblFungi"/>
</dbReference>
<comment type="caution">
    <text evidence="9">The sequence shown here is derived from an EMBL/GenBank/DDBJ whole genome shotgun (WGS) entry which is preliminary data.</text>
</comment>
<reference evidence="10" key="1">
    <citation type="journal article" date="2016" name="Nat. Commun.">
        <title>Genome analysis of three Pneumocystis species reveals adaptation mechanisms to life exclusively in mammalian hosts.</title>
        <authorList>
            <person name="Ma L."/>
            <person name="Chen Z."/>
            <person name="Huang D.W."/>
            <person name="Kutty G."/>
            <person name="Ishihara M."/>
            <person name="Wang H."/>
            <person name="Abouelleil A."/>
            <person name="Bishop L."/>
            <person name="Davey E."/>
            <person name="Deng R."/>
            <person name="Deng X."/>
            <person name="Fan L."/>
            <person name="Fantoni G."/>
            <person name="Fitzgerald M."/>
            <person name="Gogineni E."/>
            <person name="Goldberg J.M."/>
            <person name="Handley G."/>
            <person name="Hu X."/>
            <person name="Huber C."/>
            <person name="Jiao X."/>
            <person name="Jones K."/>
            <person name="Levin J.Z."/>
            <person name="Liu Y."/>
            <person name="Macdonald P."/>
            <person name="Melnikov A."/>
            <person name="Raley C."/>
            <person name="Sassi M."/>
            <person name="Sherman B.T."/>
            <person name="Song X."/>
            <person name="Sykes S."/>
            <person name="Tran B."/>
            <person name="Walsh L."/>
            <person name="Xia Y."/>
            <person name="Yang J."/>
            <person name="Young S."/>
            <person name="Zeng Q."/>
            <person name="Zheng X."/>
            <person name="Stephens R."/>
            <person name="Nusbaum C."/>
            <person name="Birren B.W."/>
            <person name="Azadi P."/>
            <person name="Lempicki R.A."/>
            <person name="Cuomo C.A."/>
            <person name="Kovacs J.A."/>
        </authorList>
    </citation>
    <scope>NUCLEOTIDE SEQUENCE [LARGE SCALE GENOMIC DNA]</scope>
    <source>
        <strain evidence="10">B80</strain>
    </source>
</reference>
<dbReference type="RefSeq" id="XP_018227238.1">
    <property type="nucleotide sequence ID" value="XM_018368973.1"/>
</dbReference>
<evidence type="ECO:0000256" key="6">
    <source>
        <dbReference type="ARBA" id="ARBA00022786"/>
    </source>
</evidence>
<evidence type="ECO:0000313" key="10">
    <source>
        <dbReference type="Proteomes" id="UP000054454"/>
    </source>
</evidence>
<organism evidence="9 10">
    <name type="scientific">Pneumocystis carinii (strain B80)</name>
    <name type="common">Rat pneumocystis pneumonia agent</name>
    <name type="synonym">Pneumocystis carinii f. sp. carinii</name>
    <dbReference type="NCBI Taxonomy" id="1408658"/>
    <lineage>
        <taxon>Eukaryota</taxon>
        <taxon>Fungi</taxon>
        <taxon>Dikarya</taxon>
        <taxon>Ascomycota</taxon>
        <taxon>Taphrinomycotina</taxon>
        <taxon>Pneumocystomycetes</taxon>
        <taxon>Pneumocystaceae</taxon>
        <taxon>Pneumocystis</taxon>
    </lineage>
</organism>
<feature type="domain" description="THIF-type NAD/FAD binding fold" evidence="8">
    <location>
        <begin position="17"/>
        <end position="263"/>
    </location>
</feature>
<dbReference type="InterPro" id="IPR045886">
    <property type="entry name" value="ThiF/MoeB/HesA"/>
</dbReference>
<dbReference type="Gene3D" id="3.40.50.720">
    <property type="entry name" value="NAD(P)-binding Rossmann-like Domain"/>
    <property type="match status" value="1"/>
</dbReference>
<dbReference type="GO" id="GO:2000220">
    <property type="term" value="P:regulation of pseudohyphal growth"/>
    <property type="evidence" value="ECO:0007669"/>
    <property type="project" value="EnsemblFungi"/>
</dbReference>
<evidence type="ECO:0000313" key="9">
    <source>
        <dbReference type="EMBL" id="KTW30642.1"/>
    </source>
</evidence>
<dbReference type="GO" id="GO:0005829">
    <property type="term" value="C:cytosol"/>
    <property type="evidence" value="ECO:0007669"/>
    <property type="project" value="UniProtKB-SubCell"/>
</dbReference>
<evidence type="ECO:0000256" key="7">
    <source>
        <dbReference type="ARBA" id="ARBA00022840"/>
    </source>
</evidence>
<dbReference type="Proteomes" id="UP000054454">
    <property type="component" value="Unassembled WGS sequence"/>
</dbReference>
<evidence type="ECO:0000256" key="4">
    <source>
        <dbReference type="ARBA" id="ARBA00022695"/>
    </source>
</evidence>
<evidence type="ECO:0000256" key="1">
    <source>
        <dbReference type="ARBA" id="ARBA00004514"/>
    </source>
</evidence>